<dbReference type="PROSITE" id="PS50072">
    <property type="entry name" value="CSA_PPIASE_2"/>
    <property type="match status" value="1"/>
</dbReference>
<dbReference type="GO" id="GO:0016018">
    <property type="term" value="F:cyclosporin A binding"/>
    <property type="evidence" value="ECO:0007669"/>
    <property type="project" value="TreeGrafter"/>
</dbReference>
<dbReference type="InParanoid" id="A0A165F556"/>
<evidence type="ECO:0000259" key="5">
    <source>
        <dbReference type="PROSITE" id="PS50072"/>
    </source>
</evidence>
<dbReference type="OrthoDB" id="193499at2759"/>
<keyword evidence="7" id="KW-1185">Reference proteome</keyword>
<evidence type="ECO:0000256" key="2">
    <source>
        <dbReference type="ARBA" id="ARBA00023110"/>
    </source>
</evidence>
<dbReference type="PANTHER" id="PTHR11071:SF561">
    <property type="entry name" value="PEPTIDYL-PROLYL CIS-TRANS ISOMERASE D-RELATED"/>
    <property type="match status" value="1"/>
</dbReference>
<organism evidence="6 7">
    <name type="scientific">Calocera cornea HHB12733</name>
    <dbReference type="NCBI Taxonomy" id="1353952"/>
    <lineage>
        <taxon>Eukaryota</taxon>
        <taxon>Fungi</taxon>
        <taxon>Dikarya</taxon>
        <taxon>Basidiomycota</taxon>
        <taxon>Agaricomycotina</taxon>
        <taxon>Dacrymycetes</taxon>
        <taxon>Dacrymycetales</taxon>
        <taxon>Dacrymycetaceae</taxon>
        <taxon>Calocera</taxon>
    </lineage>
</organism>
<dbReference type="GO" id="GO:0006457">
    <property type="term" value="P:protein folding"/>
    <property type="evidence" value="ECO:0007669"/>
    <property type="project" value="TreeGrafter"/>
</dbReference>
<dbReference type="InterPro" id="IPR002130">
    <property type="entry name" value="Cyclophilin-type_PPIase_dom"/>
</dbReference>
<comment type="similarity">
    <text evidence="4">Belongs to the cyclophilin-type PPIase family.</text>
</comment>
<reference evidence="6 7" key="1">
    <citation type="journal article" date="2016" name="Mol. Biol. Evol.">
        <title>Comparative Genomics of Early-Diverging Mushroom-Forming Fungi Provides Insights into the Origins of Lignocellulose Decay Capabilities.</title>
        <authorList>
            <person name="Nagy L.G."/>
            <person name="Riley R."/>
            <person name="Tritt A."/>
            <person name="Adam C."/>
            <person name="Daum C."/>
            <person name="Floudas D."/>
            <person name="Sun H."/>
            <person name="Yadav J.S."/>
            <person name="Pangilinan J."/>
            <person name="Larsson K.H."/>
            <person name="Matsuura K."/>
            <person name="Barry K."/>
            <person name="Labutti K."/>
            <person name="Kuo R."/>
            <person name="Ohm R.A."/>
            <person name="Bhattacharya S.S."/>
            <person name="Shirouzu T."/>
            <person name="Yoshinaga Y."/>
            <person name="Martin F.M."/>
            <person name="Grigoriev I.V."/>
            <person name="Hibbett D.S."/>
        </authorList>
    </citation>
    <scope>NUCLEOTIDE SEQUENCE [LARGE SCALE GENOMIC DNA]</scope>
    <source>
        <strain evidence="6 7">HHB12733</strain>
    </source>
</reference>
<dbReference type="AlphaFoldDB" id="A0A165F556"/>
<feature type="domain" description="PPIase cyclophilin-type" evidence="5">
    <location>
        <begin position="26"/>
        <end position="183"/>
    </location>
</feature>
<evidence type="ECO:0000256" key="1">
    <source>
        <dbReference type="ARBA" id="ARBA00000971"/>
    </source>
</evidence>
<evidence type="ECO:0000256" key="4">
    <source>
        <dbReference type="RuleBase" id="RU363019"/>
    </source>
</evidence>
<dbReference type="InterPro" id="IPR024936">
    <property type="entry name" value="Cyclophilin-type_PPIase"/>
</dbReference>
<dbReference type="InterPro" id="IPR029000">
    <property type="entry name" value="Cyclophilin-like_dom_sf"/>
</dbReference>
<dbReference type="PRINTS" id="PR00153">
    <property type="entry name" value="CSAPPISMRASE"/>
</dbReference>
<evidence type="ECO:0000313" key="6">
    <source>
        <dbReference type="EMBL" id="KZT56205.1"/>
    </source>
</evidence>
<gene>
    <name evidence="6" type="ORF">CALCODRAFT_524368</name>
</gene>
<dbReference type="PIRSF" id="PIRSF001467">
    <property type="entry name" value="Peptidylpro_ismrse"/>
    <property type="match status" value="1"/>
</dbReference>
<sequence length="184" mass="20075">MVLSVIRRQFFRIWKLKRNFLNRHAFFDISIDGTPVGRITISLRDDVVPQTAQNFAQLCMAPPGVGYRGTVFQTIVPGWAARGGDTNGRGGRSIWGSDFADENFNLPYLGRGVLAMNNPGPNRNGSQFFITLSNDAGQLAHLQGRHVAFGSVQSGWEVLDAIEQCGSASGTPGHSVMIYNCGML</sequence>
<dbReference type="GO" id="GO:0005737">
    <property type="term" value="C:cytoplasm"/>
    <property type="evidence" value="ECO:0007669"/>
    <property type="project" value="TreeGrafter"/>
</dbReference>
<dbReference type="Pfam" id="PF00160">
    <property type="entry name" value="Pro_isomerase"/>
    <property type="match status" value="1"/>
</dbReference>
<dbReference type="GO" id="GO:0003755">
    <property type="term" value="F:peptidyl-prolyl cis-trans isomerase activity"/>
    <property type="evidence" value="ECO:0007669"/>
    <property type="project" value="UniProtKB-UniRule"/>
</dbReference>
<accession>A0A165F556</accession>
<dbReference type="EC" id="5.2.1.8" evidence="4"/>
<comment type="function">
    <text evidence="4">PPIases accelerate the folding of proteins. It catalyzes the cis-trans isomerization of proline imidic peptide bonds in oligopeptides.</text>
</comment>
<dbReference type="EMBL" id="KV423981">
    <property type="protein sequence ID" value="KZT56205.1"/>
    <property type="molecule type" value="Genomic_DNA"/>
</dbReference>
<name>A0A165F556_9BASI</name>
<keyword evidence="2 4" id="KW-0697">Rotamase</keyword>
<comment type="catalytic activity">
    <reaction evidence="1 4">
        <text>[protein]-peptidylproline (omega=180) = [protein]-peptidylproline (omega=0)</text>
        <dbReference type="Rhea" id="RHEA:16237"/>
        <dbReference type="Rhea" id="RHEA-COMP:10747"/>
        <dbReference type="Rhea" id="RHEA-COMP:10748"/>
        <dbReference type="ChEBI" id="CHEBI:83833"/>
        <dbReference type="ChEBI" id="CHEBI:83834"/>
        <dbReference type="EC" id="5.2.1.8"/>
    </reaction>
</comment>
<dbReference type="SUPFAM" id="SSF50891">
    <property type="entry name" value="Cyclophilin-like"/>
    <property type="match status" value="1"/>
</dbReference>
<proteinExistence type="inferred from homology"/>
<dbReference type="PANTHER" id="PTHR11071">
    <property type="entry name" value="PEPTIDYL-PROLYL CIS-TRANS ISOMERASE"/>
    <property type="match status" value="1"/>
</dbReference>
<protein>
    <recommendedName>
        <fullName evidence="4">Peptidyl-prolyl cis-trans isomerase</fullName>
        <shortName evidence="4">PPIase</shortName>
        <ecNumber evidence="4">5.2.1.8</ecNumber>
    </recommendedName>
</protein>
<evidence type="ECO:0000256" key="3">
    <source>
        <dbReference type="ARBA" id="ARBA00023235"/>
    </source>
</evidence>
<keyword evidence="3 4" id="KW-0413">Isomerase</keyword>
<evidence type="ECO:0000313" key="7">
    <source>
        <dbReference type="Proteomes" id="UP000076842"/>
    </source>
</evidence>
<dbReference type="Proteomes" id="UP000076842">
    <property type="component" value="Unassembled WGS sequence"/>
</dbReference>
<dbReference type="Gene3D" id="2.40.100.10">
    <property type="entry name" value="Cyclophilin-like"/>
    <property type="match status" value="1"/>
</dbReference>
<dbReference type="STRING" id="1353952.A0A165F556"/>